<protein>
    <submittedName>
        <fullName evidence="3">IS4 family transposase</fullName>
    </submittedName>
</protein>
<dbReference type="EMBL" id="AP021876">
    <property type="protein sequence ID" value="BBO80909.1"/>
    <property type="molecule type" value="Genomic_DNA"/>
</dbReference>
<dbReference type="AlphaFoldDB" id="A0A5K7ZMR3"/>
<proteinExistence type="predicted"/>
<evidence type="ECO:0000313" key="4">
    <source>
        <dbReference type="Proteomes" id="UP000425960"/>
    </source>
</evidence>
<dbReference type="NCBIfam" id="NF033559">
    <property type="entry name" value="transpos_IS1634"/>
    <property type="match status" value="1"/>
</dbReference>
<accession>A0A5K7ZMR3</accession>
<keyword evidence="1" id="KW-0472">Membrane</keyword>
<dbReference type="KEGG" id="dov:DSCO28_14750"/>
<dbReference type="RefSeq" id="WP_155321728.1">
    <property type="nucleotide sequence ID" value="NZ_AP021876.1"/>
</dbReference>
<sequence length="558" mass="64851">MDQFDSRFKQVDVFPMVKYFMDQLDLFNLFSKYVPASTGSLAEHAQSLCILVANIICDNKPLYKVQEWLCQYSDGLVAEPVEPSFFNDDRLARALSALFRSDRHSLMTETTCNAISVHQLLTEEIHNDSTSVTVIGKYETPDPEAVKLKHGHNKDFRPDCKQVVFGLNITADGHVPLSYQLFDGNTTDDVTHIPNWNGLRKLLGKEDFIYIADCKLKTEKNLTHIADEGGLFITIVPKNHKEYIRFIKYLKKNEVPWEDAFSVENSRKKGVFNVYRTYEAERTKEGFRVIFVHSSTKQKEDEARRHKKIDKAIDQLERLSPKLNAYHLKTKKEIKAAIDKIVKDVKDFVDVRIVTDRKQIKVKVSPGRPSLKSVYKNKWEFTHRIEWKLNEQALAKASRTDGIFPLITNTQLEASEVLGKYKNQPFLEKRMYTKKSILEVAPVFIKKEHRIEAMLFLYFIALMIVSLIERKIRMNMAAEEIDKLPILPQGMNTKKPTWNNIRYFYRNVHFSQIIRNGVCIQSAVQGIGAMHELINRLLEIPDTIYNYLQDGWWQFKTT</sequence>
<dbReference type="Pfam" id="PF14104">
    <property type="entry name" value="DUF4277"/>
    <property type="match status" value="1"/>
</dbReference>
<evidence type="ECO:0000259" key="2">
    <source>
        <dbReference type="Pfam" id="PF14104"/>
    </source>
</evidence>
<dbReference type="InterPro" id="IPR025457">
    <property type="entry name" value="DUF4277"/>
</dbReference>
<evidence type="ECO:0000313" key="3">
    <source>
        <dbReference type="EMBL" id="BBO80909.1"/>
    </source>
</evidence>
<keyword evidence="1" id="KW-1133">Transmembrane helix</keyword>
<dbReference type="Proteomes" id="UP000425960">
    <property type="component" value="Chromosome"/>
</dbReference>
<feature type="domain" description="DUF4277" evidence="2">
    <location>
        <begin position="8"/>
        <end position="109"/>
    </location>
</feature>
<organism evidence="3 4">
    <name type="scientific">Desulfosarcina ovata subsp. sediminis</name>
    <dbReference type="NCBI Taxonomy" id="885957"/>
    <lineage>
        <taxon>Bacteria</taxon>
        <taxon>Pseudomonadati</taxon>
        <taxon>Thermodesulfobacteriota</taxon>
        <taxon>Desulfobacteria</taxon>
        <taxon>Desulfobacterales</taxon>
        <taxon>Desulfosarcinaceae</taxon>
        <taxon>Desulfosarcina</taxon>
    </lineage>
</organism>
<keyword evidence="1" id="KW-0812">Transmembrane</keyword>
<feature type="transmembrane region" description="Helical" evidence="1">
    <location>
        <begin position="451"/>
        <end position="468"/>
    </location>
</feature>
<evidence type="ECO:0000256" key="1">
    <source>
        <dbReference type="SAM" id="Phobius"/>
    </source>
</evidence>
<name>A0A5K7ZMR3_9BACT</name>
<dbReference type="InterPro" id="IPR047654">
    <property type="entry name" value="IS1634_transpos"/>
</dbReference>
<gene>
    <name evidence="3" type="ORF">DSCO28_14750</name>
</gene>
<dbReference type="PANTHER" id="PTHR34614">
    <property type="match status" value="1"/>
</dbReference>
<reference evidence="3 4" key="1">
    <citation type="submission" date="2019-11" db="EMBL/GenBank/DDBJ databases">
        <title>Comparative genomics of hydrocarbon-degrading Desulfosarcina strains.</title>
        <authorList>
            <person name="Watanabe M."/>
            <person name="Kojima H."/>
            <person name="Fukui M."/>
        </authorList>
    </citation>
    <scope>NUCLEOTIDE SEQUENCE [LARGE SCALE GENOMIC DNA]</scope>
    <source>
        <strain evidence="3 4">28bB2T</strain>
    </source>
</reference>
<dbReference type="PANTHER" id="PTHR34614:SF2">
    <property type="entry name" value="TRANSPOSASE IS4-LIKE DOMAIN-CONTAINING PROTEIN"/>
    <property type="match status" value="1"/>
</dbReference>